<comment type="caution">
    <text evidence="1">The sequence shown here is derived from an EMBL/GenBank/DDBJ whole genome shotgun (WGS) entry which is preliminary data.</text>
</comment>
<gene>
    <name evidence="1" type="ORF">GIB67_009702</name>
</gene>
<organism evidence="1 2">
    <name type="scientific">Kingdonia uniflora</name>
    <dbReference type="NCBI Taxonomy" id="39325"/>
    <lineage>
        <taxon>Eukaryota</taxon>
        <taxon>Viridiplantae</taxon>
        <taxon>Streptophyta</taxon>
        <taxon>Embryophyta</taxon>
        <taxon>Tracheophyta</taxon>
        <taxon>Spermatophyta</taxon>
        <taxon>Magnoliopsida</taxon>
        <taxon>Ranunculales</taxon>
        <taxon>Circaeasteraceae</taxon>
        <taxon>Kingdonia</taxon>
    </lineage>
</organism>
<dbReference type="Proteomes" id="UP000541444">
    <property type="component" value="Unassembled WGS sequence"/>
</dbReference>
<name>A0A7J7LB47_9MAGN</name>
<reference evidence="1 2" key="1">
    <citation type="journal article" date="2020" name="IScience">
        <title>Genome Sequencing of the Endangered Kingdonia uniflora (Circaeasteraceae, Ranunculales) Reveals Potential Mechanisms of Evolutionary Specialization.</title>
        <authorList>
            <person name="Sun Y."/>
            <person name="Deng T."/>
            <person name="Zhang A."/>
            <person name="Moore M.J."/>
            <person name="Landis J.B."/>
            <person name="Lin N."/>
            <person name="Zhang H."/>
            <person name="Zhang X."/>
            <person name="Huang J."/>
            <person name="Zhang X."/>
            <person name="Sun H."/>
            <person name="Wang H."/>
        </authorList>
    </citation>
    <scope>NUCLEOTIDE SEQUENCE [LARGE SCALE GENOMIC DNA]</scope>
    <source>
        <strain evidence="1">TB1705</strain>
        <tissue evidence="1">Leaf</tissue>
    </source>
</reference>
<feature type="non-terminal residue" evidence="1">
    <location>
        <position position="1"/>
    </location>
</feature>
<proteinExistence type="predicted"/>
<dbReference type="AlphaFoldDB" id="A0A7J7LB47"/>
<dbReference type="EMBL" id="JACGCM010002435">
    <property type="protein sequence ID" value="KAF6139855.1"/>
    <property type="molecule type" value="Genomic_DNA"/>
</dbReference>
<keyword evidence="2" id="KW-1185">Reference proteome</keyword>
<sequence>PRLSHIFIPLDDNSLKSLSHHVSFSHHSQRLAHLSATNPNVSNVVPQVKEYTRERLQELSSRTLANSRFTATPQQPIIVLKGFVKPLLENLGDGDELEIRGKNPNVGDSEINKDWRNWGLG</sequence>
<accession>A0A7J7LB47</accession>
<evidence type="ECO:0000313" key="1">
    <source>
        <dbReference type="EMBL" id="KAF6139855.1"/>
    </source>
</evidence>
<protein>
    <submittedName>
        <fullName evidence="1">Uncharacterized protein</fullName>
    </submittedName>
</protein>
<evidence type="ECO:0000313" key="2">
    <source>
        <dbReference type="Proteomes" id="UP000541444"/>
    </source>
</evidence>